<protein>
    <submittedName>
        <fullName evidence="1">Uncharacterized protein</fullName>
    </submittedName>
</protein>
<dbReference type="Proteomes" id="UP000191680">
    <property type="component" value="Unassembled WGS sequence"/>
</dbReference>
<keyword evidence="2" id="KW-1185">Reference proteome</keyword>
<evidence type="ECO:0000313" key="2">
    <source>
        <dbReference type="Proteomes" id="UP000191680"/>
    </source>
</evidence>
<name>A0A1V6LVG5_9FLAO</name>
<accession>A0A1V6LVG5</accession>
<sequence length="143" mass="16244">MPFLLALNMKTIIAILTLLMLQQNCNQETTWALNYRAESRGFYKELVCDGITLKHRSARQGTFKTRNLRAKEQESLETVLKTIDPNNISEPDQSKSMIDAAALASLELLIDGVAYSYEFDHGHPPKELEELMTKLLTLSEKVE</sequence>
<comment type="caution">
    <text evidence="1">The sequence shown here is derived from an EMBL/GenBank/DDBJ whole genome shotgun (WGS) entry which is preliminary data.</text>
</comment>
<proteinExistence type="predicted"/>
<organism evidence="1 2">
    <name type="scientific">Croceivirga radicis</name>
    <dbReference type="NCBI Taxonomy" id="1929488"/>
    <lineage>
        <taxon>Bacteria</taxon>
        <taxon>Pseudomonadati</taxon>
        <taxon>Bacteroidota</taxon>
        <taxon>Flavobacteriia</taxon>
        <taxon>Flavobacteriales</taxon>
        <taxon>Flavobacteriaceae</taxon>
        <taxon>Croceivirga</taxon>
    </lineage>
</organism>
<dbReference type="AlphaFoldDB" id="A0A1V6LVG5"/>
<gene>
    <name evidence="1" type="ORF">BUL40_01050</name>
</gene>
<dbReference type="EMBL" id="MTBC01000001">
    <property type="protein sequence ID" value="OQD44173.1"/>
    <property type="molecule type" value="Genomic_DNA"/>
</dbReference>
<evidence type="ECO:0000313" key="1">
    <source>
        <dbReference type="EMBL" id="OQD44173.1"/>
    </source>
</evidence>
<reference evidence="1 2" key="1">
    <citation type="submission" date="2016-12" db="EMBL/GenBank/DDBJ databases">
        <authorList>
            <person name="Song W.-J."/>
            <person name="Kurnit D.M."/>
        </authorList>
    </citation>
    <scope>NUCLEOTIDE SEQUENCE [LARGE SCALE GENOMIC DNA]</scope>
    <source>
        <strain evidence="1 2">HSG9</strain>
    </source>
</reference>